<dbReference type="Proteomes" id="UP000290572">
    <property type="component" value="Unassembled WGS sequence"/>
</dbReference>
<sequence>MSINTKYVVMGNLLKVLTCTDLEQEPNFFLDFENAQPTEAERETWEEVDVVLKDALGILDELQAYKGAGQEIREAIQNPNDEVLQDQAWAAVVPLVGKLKTFYEFSQRLEAALHSLLRALTCETYDDPTQHLEREQALAKQFAEILHFTLRFDELKMTNPAIQNDFSYYRRTLSRMRINNVPAEGENEVNNELANRISLFYADATPMLKTLSDGTTKFVSENKNLPIENTTDVLSTMASVCKVMLETPEYRSRFSSEETVSFCLRVMVGVIILYDYVHPVGAFAKSSKIDMKGCIKVLRDQPPNSVEGLLNALRNTLGMERREIAGFTDKPMYMGRVEHYYLAGSSNPIEHAELGLQAYQTPSLPGQQPEQSGSFNNCAASAATLLNLIDEEPFIACDMAKVTLANVAHVRRLFKYLGFVPNPGMLLGWAIEPVWGILGLSNHALFALPSSQIP</sequence>
<protein>
    <submittedName>
        <fullName evidence="6">FAM49B</fullName>
    </submittedName>
</protein>
<dbReference type="PANTHER" id="PTHR12422">
    <property type="entry name" value="GH09096P"/>
    <property type="match status" value="1"/>
</dbReference>
<dbReference type="GO" id="GO:0030833">
    <property type="term" value="P:regulation of actin filament polymerization"/>
    <property type="evidence" value="ECO:0007669"/>
    <property type="project" value="InterPro"/>
</dbReference>
<accession>A0A498N1Q0</accession>
<dbReference type="InterPro" id="IPR039789">
    <property type="entry name" value="CYRI"/>
</dbReference>
<keyword evidence="7" id="KW-1185">Reference proteome</keyword>
<evidence type="ECO:0000313" key="6">
    <source>
        <dbReference type="EMBL" id="RXN28219.1"/>
    </source>
</evidence>
<feature type="domain" description="CYRIA/CYRIB Rac1 binding" evidence="5">
    <location>
        <begin position="27"/>
        <end position="316"/>
    </location>
</feature>
<dbReference type="Pfam" id="PF07159">
    <property type="entry name" value="CYRIA-B_Rac1-bd"/>
    <property type="match status" value="1"/>
</dbReference>
<comment type="subcellular location">
    <subcellularLocation>
        <location evidence="1">Membrane</location>
        <topology evidence="1">Lipid-anchor</topology>
    </subcellularLocation>
</comment>
<keyword evidence="8" id="KW-1267">Proteomics identification</keyword>
<reference evidence="6 7" key="1">
    <citation type="submission" date="2018-03" db="EMBL/GenBank/DDBJ databases">
        <title>Draft genome sequence of Rohu Carp (Labeo rohita).</title>
        <authorList>
            <person name="Das P."/>
            <person name="Kushwaha B."/>
            <person name="Joshi C.G."/>
            <person name="Kumar D."/>
            <person name="Nagpure N.S."/>
            <person name="Sahoo L."/>
            <person name="Das S.P."/>
            <person name="Bit A."/>
            <person name="Patnaik S."/>
            <person name="Meher P.K."/>
            <person name="Jayasankar P."/>
            <person name="Koringa P.G."/>
            <person name="Patel N.V."/>
            <person name="Hinsu A.T."/>
            <person name="Kumar R."/>
            <person name="Pandey M."/>
            <person name="Agarwal S."/>
            <person name="Srivastava S."/>
            <person name="Singh M."/>
            <person name="Iquebal M.A."/>
            <person name="Jaiswal S."/>
            <person name="Angadi U.B."/>
            <person name="Kumar N."/>
            <person name="Raza M."/>
            <person name="Shah T.M."/>
            <person name="Rai A."/>
            <person name="Jena J.K."/>
        </authorList>
    </citation>
    <scope>NUCLEOTIDE SEQUENCE [LARGE SCALE GENOMIC DNA]</scope>
    <source>
        <strain evidence="6">DASCIFA01</strain>
        <tissue evidence="6">Testis</tissue>
    </source>
</reference>
<evidence type="ECO:0000259" key="5">
    <source>
        <dbReference type="Pfam" id="PF07159"/>
    </source>
</evidence>
<dbReference type="AlphaFoldDB" id="A0A498N1Q0"/>
<evidence type="ECO:0000256" key="3">
    <source>
        <dbReference type="ARBA" id="ARBA00023136"/>
    </source>
</evidence>
<evidence type="ECO:0000256" key="1">
    <source>
        <dbReference type="ARBA" id="ARBA00004635"/>
    </source>
</evidence>
<evidence type="ECO:0000256" key="4">
    <source>
        <dbReference type="ARBA" id="ARBA00023288"/>
    </source>
</evidence>
<comment type="similarity">
    <text evidence="2">Belongs to the CYRI family.</text>
</comment>
<keyword evidence="3" id="KW-0472">Membrane</keyword>
<dbReference type="GO" id="GO:0016020">
    <property type="term" value="C:membrane"/>
    <property type="evidence" value="ECO:0007669"/>
    <property type="project" value="UniProtKB-SubCell"/>
</dbReference>
<dbReference type="InterPro" id="IPR009828">
    <property type="entry name" value="CYRIA/CYRIB_Rac1-bd"/>
</dbReference>
<proteinExistence type="evidence at protein level"/>
<name>A0A498N1Q0_LABRO</name>
<organism evidence="6 7">
    <name type="scientific">Labeo rohita</name>
    <name type="common">Indian major carp</name>
    <name type="synonym">Cyprinus rohita</name>
    <dbReference type="NCBI Taxonomy" id="84645"/>
    <lineage>
        <taxon>Eukaryota</taxon>
        <taxon>Metazoa</taxon>
        <taxon>Chordata</taxon>
        <taxon>Craniata</taxon>
        <taxon>Vertebrata</taxon>
        <taxon>Euteleostomi</taxon>
        <taxon>Actinopterygii</taxon>
        <taxon>Neopterygii</taxon>
        <taxon>Teleostei</taxon>
        <taxon>Ostariophysi</taxon>
        <taxon>Cypriniformes</taxon>
        <taxon>Cyprinidae</taxon>
        <taxon>Labeoninae</taxon>
        <taxon>Labeonini</taxon>
        <taxon>Labeo</taxon>
    </lineage>
</organism>
<evidence type="ECO:0007829" key="8">
    <source>
        <dbReference type="PeptideAtlas" id="A0A498N1Q0"/>
    </source>
</evidence>
<evidence type="ECO:0000313" key="7">
    <source>
        <dbReference type="Proteomes" id="UP000290572"/>
    </source>
</evidence>
<dbReference type="GO" id="GO:0031267">
    <property type="term" value="F:small GTPase binding"/>
    <property type="evidence" value="ECO:0007669"/>
    <property type="project" value="InterPro"/>
</dbReference>
<gene>
    <name evidence="6" type="ORF">ROHU_019421</name>
</gene>
<evidence type="ECO:0000256" key="2">
    <source>
        <dbReference type="ARBA" id="ARBA00005778"/>
    </source>
</evidence>
<dbReference type="EMBL" id="QBIY01011899">
    <property type="protein sequence ID" value="RXN28219.1"/>
    <property type="molecule type" value="Genomic_DNA"/>
</dbReference>
<keyword evidence="4" id="KW-0449">Lipoprotein</keyword>
<comment type="caution">
    <text evidence="6">The sequence shown here is derived from an EMBL/GenBank/DDBJ whole genome shotgun (WGS) entry which is preliminary data.</text>
</comment>